<feature type="domain" description="Sm" evidence="2">
    <location>
        <begin position="114"/>
        <end position="179"/>
    </location>
</feature>
<dbReference type="GO" id="GO:0006398">
    <property type="term" value="P:mRNA 3'-end processing by stem-loop binding and cleavage"/>
    <property type="evidence" value="ECO:0007669"/>
    <property type="project" value="TreeGrafter"/>
</dbReference>
<accession>A0A5S6Q3K4</accession>
<dbReference type="PANTHER" id="PTHR21196">
    <property type="entry name" value="U7 SNRNA-ASSOCIATED SM-LIKE PROTEIN LSM10"/>
    <property type="match status" value="1"/>
</dbReference>
<dbReference type="WBParaSite" id="TMUE_0000001811.1">
    <property type="protein sequence ID" value="TMUE_0000001811.1"/>
    <property type="gene ID" value="WBGene00297682"/>
</dbReference>
<protein>
    <submittedName>
        <fullName evidence="4">Sm domain-containing protein</fullName>
    </submittedName>
</protein>
<dbReference type="GO" id="GO:0071209">
    <property type="term" value="F:U7 snRNA binding"/>
    <property type="evidence" value="ECO:0007669"/>
    <property type="project" value="TreeGrafter"/>
</dbReference>
<dbReference type="InterPro" id="IPR010920">
    <property type="entry name" value="LSM_dom_sf"/>
</dbReference>
<dbReference type="SMART" id="SM00651">
    <property type="entry name" value="Sm"/>
    <property type="match status" value="1"/>
</dbReference>
<dbReference type="AlphaFoldDB" id="A0A5S6Q3K4"/>
<feature type="region of interest" description="Disordered" evidence="1">
    <location>
        <begin position="197"/>
        <end position="227"/>
    </location>
</feature>
<evidence type="ECO:0000313" key="4">
    <source>
        <dbReference type="WBParaSite" id="TMUE_0000001811.1"/>
    </source>
</evidence>
<sequence length="227" mass="25818">MVPALRALIGKVRRSPTEVAYSMGHCSFPCAYRTYLHSQYTLSTVCFYVSIPPGTLGSIDSLKRFCANRMDSIACGYRQLTDQKCKQSSLPQTSKNNKSSAGGYHLKEPSEFFQLLMPSVGKRCIVEMINDTKVHGIVEKIDGKLNITLSDATVIKENGSYEKRELHFVCGRSLRYVLQTEDYSNFLKQPGKKIGKFGNSRLSRKNRLEANMRKVEERRENTKRENK</sequence>
<dbReference type="PANTHER" id="PTHR21196:SF1">
    <property type="entry name" value="U7 SNRNA-ASSOCIATED SM-LIKE PROTEIN LSM10"/>
    <property type="match status" value="1"/>
</dbReference>
<dbReference type="GO" id="GO:0071254">
    <property type="term" value="C:cytoplasmic U snRNP body"/>
    <property type="evidence" value="ECO:0007669"/>
    <property type="project" value="TreeGrafter"/>
</dbReference>
<dbReference type="InterPro" id="IPR052840">
    <property type="entry name" value="U7_snRNA_Sm-like"/>
</dbReference>
<evidence type="ECO:0000313" key="3">
    <source>
        <dbReference type="Proteomes" id="UP000046395"/>
    </source>
</evidence>
<name>A0A5S6Q3K4_TRIMR</name>
<dbReference type="GO" id="GO:0016604">
    <property type="term" value="C:nuclear body"/>
    <property type="evidence" value="ECO:0007669"/>
    <property type="project" value="TreeGrafter"/>
</dbReference>
<dbReference type="Gene3D" id="2.30.30.100">
    <property type="match status" value="1"/>
</dbReference>
<proteinExistence type="predicted"/>
<dbReference type="InterPro" id="IPR001163">
    <property type="entry name" value="Sm_dom_euk/arc"/>
</dbReference>
<reference evidence="4" key="1">
    <citation type="submission" date="2019-12" db="UniProtKB">
        <authorList>
            <consortium name="WormBaseParasite"/>
        </authorList>
    </citation>
    <scope>IDENTIFICATION</scope>
</reference>
<dbReference type="Pfam" id="PF01423">
    <property type="entry name" value="LSM"/>
    <property type="match status" value="1"/>
</dbReference>
<keyword evidence="3" id="KW-1185">Reference proteome</keyword>
<evidence type="ECO:0000259" key="2">
    <source>
        <dbReference type="SMART" id="SM00651"/>
    </source>
</evidence>
<feature type="compositionally biased region" description="Basic and acidic residues" evidence="1">
    <location>
        <begin position="206"/>
        <end position="227"/>
    </location>
</feature>
<organism evidence="3 4">
    <name type="scientific">Trichuris muris</name>
    <name type="common">Mouse whipworm</name>
    <dbReference type="NCBI Taxonomy" id="70415"/>
    <lineage>
        <taxon>Eukaryota</taxon>
        <taxon>Metazoa</taxon>
        <taxon>Ecdysozoa</taxon>
        <taxon>Nematoda</taxon>
        <taxon>Enoplea</taxon>
        <taxon>Dorylaimia</taxon>
        <taxon>Trichinellida</taxon>
        <taxon>Trichuridae</taxon>
        <taxon>Trichuris</taxon>
    </lineage>
</organism>
<dbReference type="GO" id="GO:0071208">
    <property type="term" value="F:histone pre-mRNA DCP binding"/>
    <property type="evidence" value="ECO:0007669"/>
    <property type="project" value="TreeGrafter"/>
</dbReference>
<dbReference type="Proteomes" id="UP000046395">
    <property type="component" value="Unassembled WGS sequence"/>
</dbReference>
<dbReference type="SUPFAM" id="SSF50182">
    <property type="entry name" value="Sm-like ribonucleoproteins"/>
    <property type="match status" value="1"/>
</dbReference>
<evidence type="ECO:0000256" key="1">
    <source>
        <dbReference type="SAM" id="MobiDB-lite"/>
    </source>
</evidence>